<dbReference type="RefSeq" id="WP_092450033.1">
    <property type="nucleotide sequence ID" value="NZ_FOJI01000001.1"/>
</dbReference>
<organism evidence="2 3">
    <name type="scientific">[Clostridium] fimetarium</name>
    <dbReference type="NCBI Taxonomy" id="99656"/>
    <lineage>
        <taxon>Bacteria</taxon>
        <taxon>Bacillati</taxon>
        <taxon>Bacillota</taxon>
        <taxon>Clostridia</taxon>
        <taxon>Lachnospirales</taxon>
        <taxon>Lachnospiraceae</taxon>
    </lineage>
</organism>
<dbReference type="AlphaFoldDB" id="A0A1I0ME96"/>
<sequence length="536" mass="61464">MPNIFSGLKKLSDNDISLQIALFQSVTIGNAVKETSFKAVGKLVDFANMFTGKTDGSPNKINYQAKGVEDIVLNQIKTLNISSRMELDEMFKNILIEKCNDLNQNSVNESSSEDLISILVIREAAKVYSLNPYMSPATLAQSISDKYYEQFLNRLHKDLLKESPEQAKITDNNIQRYLNKAPIELIRNMSKKIILKELSGRGIGRLIRTETGIKNITAVVECIGLDAFDILKIVISSVYDTVLGINRVSRAILAQLVWVSVNGYGKKFTLNRDALPNYIPANMIAERNDEETEFFMLILNRKELDNKINKTNLEIEKLASQLVKLEEKHLEEYKVFNESKEKFEQLESKKNEYDNNIDKPKEEIKKYYGDVISAKREYDYAESYLKKHTMQISDLKNKLSQAKFEIEQYNSEYSIANEKANMLIIQNSIKLELLWNAYFYKFRFDTQVFEQVVIDFTKAEILKIEEYLKEMHDSDDLDAFSIKTIVSEVVGESTEEAPIEEVLKCTICMVSDLKNAQIRYTSEGDLVVKWVGVGVE</sequence>
<keyword evidence="1" id="KW-0175">Coiled coil</keyword>
<name>A0A1I0ME96_9FIRM</name>
<protein>
    <submittedName>
        <fullName evidence="2">Uncharacterized protein</fullName>
    </submittedName>
</protein>
<evidence type="ECO:0000256" key="1">
    <source>
        <dbReference type="SAM" id="Coils"/>
    </source>
</evidence>
<reference evidence="2 3" key="1">
    <citation type="submission" date="2016-10" db="EMBL/GenBank/DDBJ databases">
        <authorList>
            <person name="de Groot N.N."/>
        </authorList>
    </citation>
    <scope>NUCLEOTIDE SEQUENCE [LARGE SCALE GENOMIC DNA]</scope>
    <source>
        <strain evidence="2 3">DSM 9179</strain>
    </source>
</reference>
<dbReference type="Gene3D" id="1.10.287.1490">
    <property type="match status" value="1"/>
</dbReference>
<proteinExistence type="predicted"/>
<accession>A0A1I0ME96</accession>
<evidence type="ECO:0000313" key="3">
    <source>
        <dbReference type="Proteomes" id="UP000199701"/>
    </source>
</evidence>
<dbReference type="Proteomes" id="UP000199701">
    <property type="component" value="Unassembled WGS sequence"/>
</dbReference>
<evidence type="ECO:0000313" key="2">
    <source>
        <dbReference type="EMBL" id="SEV86070.1"/>
    </source>
</evidence>
<dbReference type="EMBL" id="FOJI01000001">
    <property type="protein sequence ID" value="SEV86070.1"/>
    <property type="molecule type" value="Genomic_DNA"/>
</dbReference>
<dbReference type="STRING" id="99656.SAMN05421659_101406"/>
<dbReference type="OrthoDB" id="1885173at2"/>
<feature type="coiled-coil region" evidence="1">
    <location>
        <begin position="301"/>
        <end position="419"/>
    </location>
</feature>
<keyword evidence="3" id="KW-1185">Reference proteome</keyword>
<gene>
    <name evidence="2" type="ORF">SAMN05421659_101406</name>
</gene>